<dbReference type="AlphaFoldDB" id="A0A7R9R0F2"/>
<dbReference type="EMBL" id="CAJPVJ010035768">
    <property type="protein sequence ID" value="CAG2181160.1"/>
    <property type="molecule type" value="Genomic_DNA"/>
</dbReference>
<name>A0A7R9R0F2_9ACAR</name>
<organism evidence="1">
    <name type="scientific">Oppiella nova</name>
    <dbReference type="NCBI Taxonomy" id="334625"/>
    <lineage>
        <taxon>Eukaryota</taxon>
        <taxon>Metazoa</taxon>
        <taxon>Ecdysozoa</taxon>
        <taxon>Arthropoda</taxon>
        <taxon>Chelicerata</taxon>
        <taxon>Arachnida</taxon>
        <taxon>Acari</taxon>
        <taxon>Acariformes</taxon>
        <taxon>Sarcoptiformes</taxon>
        <taxon>Oribatida</taxon>
        <taxon>Brachypylina</taxon>
        <taxon>Oppioidea</taxon>
        <taxon>Oppiidae</taxon>
        <taxon>Oppiella</taxon>
    </lineage>
</organism>
<dbReference type="EMBL" id="OC950593">
    <property type="protein sequence ID" value="CAD7664023.1"/>
    <property type="molecule type" value="Genomic_DNA"/>
</dbReference>
<gene>
    <name evidence="1" type="ORF">ONB1V03_LOCUS20581</name>
</gene>
<proteinExistence type="predicted"/>
<evidence type="ECO:0000313" key="2">
    <source>
        <dbReference type="Proteomes" id="UP000728032"/>
    </source>
</evidence>
<accession>A0A7R9R0F2</accession>
<protein>
    <submittedName>
        <fullName evidence="1">Uncharacterized protein</fullName>
    </submittedName>
</protein>
<reference evidence="1" key="1">
    <citation type="submission" date="2020-11" db="EMBL/GenBank/DDBJ databases">
        <authorList>
            <person name="Tran Van P."/>
        </authorList>
    </citation>
    <scope>NUCLEOTIDE SEQUENCE</scope>
</reference>
<evidence type="ECO:0000313" key="1">
    <source>
        <dbReference type="EMBL" id="CAD7664023.1"/>
    </source>
</evidence>
<sequence length="44" mass="4938">MARLIREHRSALSYLPVLCCQPSTLTNTSLSLLSYSLPFSQLLL</sequence>
<keyword evidence="2" id="KW-1185">Reference proteome</keyword>
<dbReference type="Proteomes" id="UP000728032">
    <property type="component" value="Unassembled WGS sequence"/>
</dbReference>